<proteinExistence type="predicted"/>
<sequence length="228" mass="23581">MSCQLGHPLAIWSAVPSMDIAPCVSPTVRPRTPSSTGRRLLQRRPRLNDLALLVQQQLLDVPAALRLPANSTAEQQQAWAEIYRIGTPQPPPSLTADTARPQTGHPSPSATAMKPPPSAVAVRPSPSCAAHSSLSSLPPGVLAPSPPVGASPHAGTLPLTPVSSGAGALYCWQRPTFLKTASGCTGSSLFSLDLQHSPSPAAAGFTTMSPAADGAGPVAPFKPRTLRY</sequence>
<dbReference type="EMBL" id="BRXU01000002">
    <property type="protein sequence ID" value="GLC48980.1"/>
    <property type="molecule type" value="Genomic_DNA"/>
</dbReference>
<dbReference type="Proteomes" id="UP001165080">
    <property type="component" value="Unassembled WGS sequence"/>
</dbReference>
<name>A0A9W6BC07_9CHLO</name>
<accession>A0A9W6BC07</accession>
<evidence type="ECO:0000313" key="2">
    <source>
        <dbReference type="EMBL" id="GLC48980.1"/>
    </source>
</evidence>
<feature type="region of interest" description="Disordered" evidence="1">
    <location>
        <begin position="85"/>
        <end position="135"/>
    </location>
</feature>
<evidence type="ECO:0000256" key="1">
    <source>
        <dbReference type="SAM" id="MobiDB-lite"/>
    </source>
</evidence>
<protein>
    <submittedName>
        <fullName evidence="2">Uncharacterized protein</fullName>
    </submittedName>
</protein>
<organism evidence="2 3">
    <name type="scientific">Pleodorina starrii</name>
    <dbReference type="NCBI Taxonomy" id="330485"/>
    <lineage>
        <taxon>Eukaryota</taxon>
        <taxon>Viridiplantae</taxon>
        <taxon>Chlorophyta</taxon>
        <taxon>core chlorophytes</taxon>
        <taxon>Chlorophyceae</taxon>
        <taxon>CS clade</taxon>
        <taxon>Chlamydomonadales</taxon>
        <taxon>Volvocaceae</taxon>
        <taxon>Pleodorina</taxon>
    </lineage>
</organism>
<reference evidence="2 3" key="1">
    <citation type="journal article" date="2023" name="Commun. Biol.">
        <title>Reorganization of the ancestral sex-determining regions during the evolution of trioecy in Pleodorina starrii.</title>
        <authorList>
            <person name="Takahashi K."/>
            <person name="Suzuki S."/>
            <person name="Kawai-Toyooka H."/>
            <person name="Yamamoto K."/>
            <person name="Hamaji T."/>
            <person name="Ootsuki R."/>
            <person name="Yamaguchi H."/>
            <person name="Kawachi M."/>
            <person name="Higashiyama T."/>
            <person name="Nozaki H."/>
        </authorList>
    </citation>
    <scope>NUCLEOTIDE SEQUENCE [LARGE SCALE GENOMIC DNA]</scope>
    <source>
        <strain evidence="2 3">NIES-4479</strain>
    </source>
</reference>
<dbReference type="AlphaFoldDB" id="A0A9W6BC07"/>
<feature type="compositionally biased region" description="Polar residues" evidence="1">
    <location>
        <begin position="100"/>
        <end position="110"/>
    </location>
</feature>
<evidence type="ECO:0000313" key="3">
    <source>
        <dbReference type="Proteomes" id="UP001165080"/>
    </source>
</evidence>
<keyword evidence="3" id="KW-1185">Reference proteome</keyword>
<gene>
    <name evidence="2" type="primary">PLESTBF000092</name>
    <name evidence="2" type="ORF">PLESTB_000169500</name>
</gene>
<comment type="caution">
    <text evidence="2">The sequence shown here is derived from an EMBL/GenBank/DDBJ whole genome shotgun (WGS) entry which is preliminary data.</text>
</comment>
<feature type="compositionally biased region" description="Low complexity" evidence="1">
    <location>
        <begin position="119"/>
        <end position="135"/>
    </location>
</feature>